<reference evidence="1" key="1">
    <citation type="submission" date="2021-05" db="EMBL/GenBank/DDBJ databases">
        <authorList>
            <person name="Scholz U."/>
            <person name="Mascher M."/>
            <person name="Fiebig A."/>
        </authorList>
    </citation>
    <scope>NUCLEOTIDE SEQUENCE [LARGE SCALE GENOMIC DNA]</scope>
</reference>
<name>A0ACD6A2W8_AVESA</name>
<organism evidence="1 2">
    <name type="scientific">Avena sativa</name>
    <name type="common">Oat</name>
    <dbReference type="NCBI Taxonomy" id="4498"/>
    <lineage>
        <taxon>Eukaryota</taxon>
        <taxon>Viridiplantae</taxon>
        <taxon>Streptophyta</taxon>
        <taxon>Embryophyta</taxon>
        <taxon>Tracheophyta</taxon>
        <taxon>Spermatophyta</taxon>
        <taxon>Magnoliopsida</taxon>
        <taxon>Liliopsida</taxon>
        <taxon>Poales</taxon>
        <taxon>Poaceae</taxon>
        <taxon>BOP clade</taxon>
        <taxon>Pooideae</taxon>
        <taxon>Poodae</taxon>
        <taxon>Poeae</taxon>
        <taxon>Poeae Chloroplast Group 1 (Aveneae type)</taxon>
        <taxon>Aveninae</taxon>
        <taxon>Avena</taxon>
    </lineage>
</organism>
<evidence type="ECO:0000313" key="2">
    <source>
        <dbReference type="Proteomes" id="UP001732700"/>
    </source>
</evidence>
<keyword evidence="2" id="KW-1185">Reference proteome</keyword>
<evidence type="ECO:0000313" key="1">
    <source>
        <dbReference type="EnsemblPlants" id="AVESA.00010b.r2.7CG0712880.4.CDS"/>
    </source>
</evidence>
<reference evidence="1" key="2">
    <citation type="submission" date="2025-09" db="UniProtKB">
        <authorList>
            <consortium name="EnsemblPlants"/>
        </authorList>
    </citation>
    <scope>IDENTIFICATION</scope>
</reference>
<dbReference type="Proteomes" id="UP001732700">
    <property type="component" value="Chromosome 7C"/>
</dbReference>
<dbReference type="EnsemblPlants" id="AVESA.00010b.r2.7CG0712880.4">
    <property type="protein sequence ID" value="AVESA.00010b.r2.7CG0712880.4.CDS"/>
    <property type="gene ID" value="AVESA.00010b.r2.7CG0712880"/>
</dbReference>
<proteinExistence type="predicted"/>
<protein>
    <submittedName>
        <fullName evidence="1">Uncharacterized protein</fullName>
    </submittedName>
</protein>
<accession>A0ACD6A2W8</accession>
<sequence length="1056" mass="120690">MDLRHRTISVRNFLPPSSDHSTTFLPCPHILESHIPQKLKAHLREGAMTEAALVSVATGVIRPLMSKLTKLLEEEGAKLKGVRRNTRFIRDELGTMAATLEILADSEDLDPETKIWKEQIRELSYDMEDCINDFMVRADYHEHDEPTGFKGFFQKLKKLKPRHEIAGQIEELKARAIEVSKRHERYKIDRPIPASSILGIDPRLQALYVEVDKLVGIAGPKEEIIDWFQKNESSQQLKVMSIVGPGGLGKTTLANQVYNTIKSQYSCATLVSVSQQPDLTKILRDIAKGVGITDYRSDDDVKQLIDRIREYLKEKRYFVVVDDVWEAQAWETIRLALVNNNCGSRLIATTRVNQVASCCSSQGGPVYQMKPLGFADSKRLLFARAFGSKDLYNPHLEEVSKKILGKCAGLPLAIITISSLLADQYAVEVWNRVLAIIGASLAKDPLAGNMTKILSLSYIDLPHHLRTCLLYLTVFPEDYIIKKRRLICRWIAEGFIHEEQGRRKYEVGEGYFNDLINRSLIQPYDVKYGKAKACRVHDIILDFITCKATEENFMTSFDGTKLRHNSGCNVRRLSVINHYREDLTMLDNMELSHVRSLTVFGCLMEKFSLFTPSVLTLDLHDCRDLDDWDLAHTEKTFLLKYLSLRSGFPKNIEQWKYIETLDLKKTHIQELPSSVARLQRLTRLYVNEDTRFPDGIIGQMRSLEDLQEVGISSWEEAKCLQDFSQLTNLRTLEVRCRHFKDPDTGIDKARRQYKEFYSYVATLVSSETLHDLYILGKHDIYGFHIPMSLESWCHVTPCSLRKLHISFWFINKVPKWMSSLGNLRELELLIFSMEPEDVAILGAMPALLFLKISIIHGTNGRILIRGFTGLKYFQMNLLICGTALEFQAGAMPNLEHLELDLPVHSMRCLNGVSDFGIWHLLALTKVEVLIGCWNYYSNPDGYLREDEAVALIETLIGTLRISPTVEFSKRSCEVCMSFEDYMEARTLGYGLLPEDVSCCETEEVHGHGEPENSRRNEQNAFDMSNWRGASKSFLLNRTPHDRVMIGLTRISTIHVE</sequence>